<organism evidence="2 3">
    <name type="scientific">Panagrellus redivivus</name>
    <name type="common">Microworm</name>
    <dbReference type="NCBI Taxonomy" id="6233"/>
    <lineage>
        <taxon>Eukaryota</taxon>
        <taxon>Metazoa</taxon>
        <taxon>Ecdysozoa</taxon>
        <taxon>Nematoda</taxon>
        <taxon>Chromadorea</taxon>
        <taxon>Rhabditida</taxon>
        <taxon>Tylenchina</taxon>
        <taxon>Panagrolaimomorpha</taxon>
        <taxon>Panagrolaimoidea</taxon>
        <taxon>Panagrolaimidae</taxon>
        <taxon>Panagrellus</taxon>
    </lineage>
</organism>
<feature type="signal peptide" evidence="1">
    <location>
        <begin position="1"/>
        <end position="18"/>
    </location>
</feature>
<sequence>MKAIAALLVVGAILPASAFVDIGSEYFLKIKADIRCKGRPVVARVEVLEEDLNEYTHDKLASIEASHVEVLLSESDPTLVGLEDDLEVFLRVHYDCGCGPVYDSITSPEPKQHMYRYAAEKDPWHLNIELSDCDAQREQ</sequence>
<dbReference type="Proteomes" id="UP000492821">
    <property type="component" value="Unassembled WGS sequence"/>
</dbReference>
<evidence type="ECO:0000313" key="2">
    <source>
        <dbReference type="Proteomes" id="UP000492821"/>
    </source>
</evidence>
<reference evidence="2" key="1">
    <citation type="journal article" date="2013" name="Genetics">
        <title>The draft genome and transcriptome of Panagrellus redivivus are shaped by the harsh demands of a free-living lifestyle.</title>
        <authorList>
            <person name="Srinivasan J."/>
            <person name="Dillman A.R."/>
            <person name="Macchietto M.G."/>
            <person name="Heikkinen L."/>
            <person name="Lakso M."/>
            <person name="Fracchia K.M."/>
            <person name="Antoshechkin I."/>
            <person name="Mortazavi A."/>
            <person name="Wong G."/>
            <person name="Sternberg P.W."/>
        </authorList>
    </citation>
    <scope>NUCLEOTIDE SEQUENCE [LARGE SCALE GENOMIC DNA]</scope>
    <source>
        <strain evidence="2">MT8872</strain>
    </source>
</reference>
<evidence type="ECO:0000313" key="3">
    <source>
        <dbReference type="WBParaSite" id="Pan_g653.t1"/>
    </source>
</evidence>
<protein>
    <submittedName>
        <fullName evidence="3">DUF2155 domain-containing protein</fullName>
    </submittedName>
</protein>
<proteinExistence type="predicted"/>
<keyword evidence="2" id="KW-1185">Reference proteome</keyword>
<dbReference type="WBParaSite" id="Pan_g653.t1">
    <property type="protein sequence ID" value="Pan_g653.t1"/>
    <property type="gene ID" value="Pan_g653"/>
</dbReference>
<dbReference type="AlphaFoldDB" id="A0A7E4W525"/>
<feature type="chain" id="PRO_5028938556" evidence="1">
    <location>
        <begin position="19"/>
        <end position="139"/>
    </location>
</feature>
<evidence type="ECO:0000256" key="1">
    <source>
        <dbReference type="SAM" id="SignalP"/>
    </source>
</evidence>
<accession>A0A7E4W525</accession>
<name>A0A7E4W525_PANRE</name>
<reference evidence="3" key="2">
    <citation type="submission" date="2020-10" db="UniProtKB">
        <authorList>
            <consortium name="WormBaseParasite"/>
        </authorList>
    </citation>
    <scope>IDENTIFICATION</scope>
</reference>
<keyword evidence="1" id="KW-0732">Signal</keyword>